<dbReference type="FunFam" id="3.30.559.10:FF:000015">
    <property type="entry name" value="Spermidine hydroxycinnamoyl transferase"/>
    <property type="match status" value="1"/>
</dbReference>
<dbReference type="InterPro" id="IPR050317">
    <property type="entry name" value="Plant_Fungal_Acyltransferase"/>
</dbReference>
<evidence type="ECO:0000256" key="3">
    <source>
        <dbReference type="ARBA" id="ARBA00023315"/>
    </source>
</evidence>
<evidence type="ECO:0000313" key="5">
    <source>
        <dbReference type="Proteomes" id="UP001165190"/>
    </source>
</evidence>
<dbReference type="EMBL" id="BSYR01000019">
    <property type="protein sequence ID" value="GMI81469.1"/>
    <property type="molecule type" value="Genomic_DNA"/>
</dbReference>
<reference evidence="4" key="1">
    <citation type="submission" date="2023-05" db="EMBL/GenBank/DDBJ databases">
        <title>Genome and transcriptome analyses reveal genes involved in the formation of fine ridges on petal epidermal cells in Hibiscus trionum.</title>
        <authorList>
            <person name="Koshimizu S."/>
            <person name="Masuda S."/>
            <person name="Ishii T."/>
            <person name="Shirasu K."/>
            <person name="Hoshino A."/>
            <person name="Arita M."/>
        </authorList>
    </citation>
    <scope>NUCLEOTIDE SEQUENCE</scope>
    <source>
        <strain evidence="4">Hamamatsu line</strain>
    </source>
</reference>
<gene>
    <name evidence="4" type="ORF">HRI_001816200</name>
</gene>
<keyword evidence="5" id="KW-1185">Reference proteome</keyword>
<dbReference type="Proteomes" id="UP001165190">
    <property type="component" value="Unassembled WGS sequence"/>
</dbReference>
<evidence type="ECO:0000256" key="1">
    <source>
        <dbReference type="ARBA" id="ARBA00009861"/>
    </source>
</evidence>
<dbReference type="Pfam" id="PF02458">
    <property type="entry name" value="Transferase"/>
    <property type="match status" value="1"/>
</dbReference>
<dbReference type="InterPro" id="IPR023213">
    <property type="entry name" value="CAT-like_dom_sf"/>
</dbReference>
<dbReference type="PANTHER" id="PTHR31642:SF188">
    <property type="entry name" value="SHIKIMATE O-HYDROXYCINNAMOYLTRANSFERASE-LIKE"/>
    <property type="match status" value="1"/>
</dbReference>
<name>A0A9W7LY97_HIBTR</name>
<comment type="similarity">
    <text evidence="1">Belongs to the plant acyltransferase family.</text>
</comment>
<sequence length="481" mass="53267">MVLREAFRIGIGLPPTAISYRILRYLTSLQSAVIAEMEVNVKRSSMICPAQYTPTERQWVSNLDMVMTTYHVAMLYIYKPNGSADFFRPQVLKEALSRTLVPFYPMAGRLGCDENGRLEIICSTEGVLWVEAETTSTIDDLGGFTPGPELRKLVPTVDYSGDTSSYPLFMAQVTAFRCGGVSLGIGTQHTLSDGTTASHFMNSWSEMARGMSQITVAPLIDRTLLRAGVPPTPRFHHVEYEPSPSLITSVPSLGPNPRPSSVSAFKITQNQLNTLRAKSLKNGNKTKYSTYTILAAYLWRCASKARGLLYDQPTKLNMAINGRPILRPPLPASYLGNAVLLTSSIALSGDLQSEPLINTIERVHGALQRMDNEYIRSAIDYLETLPDLTAIRRGAETYRCPNLCVISWMRLGLHAADFGWGLPIHMGPANIVHEGKIYLIPSETDDGSLSVVACLETSHMKHFEKHLYEGLMSVDKIKARY</sequence>
<dbReference type="Gene3D" id="3.30.559.10">
    <property type="entry name" value="Chloramphenicol acetyltransferase-like domain"/>
    <property type="match status" value="2"/>
</dbReference>
<organism evidence="4 5">
    <name type="scientific">Hibiscus trionum</name>
    <name type="common">Flower of an hour</name>
    <dbReference type="NCBI Taxonomy" id="183268"/>
    <lineage>
        <taxon>Eukaryota</taxon>
        <taxon>Viridiplantae</taxon>
        <taxon>Streptophyta</taxon>
        <taxon>Embryophyta</taxon>
        <taxon>Tracheophyta</taxon>
        <taxon>Spermatophyta</taxon>
        <taxon>Magnoliopsida</taxon>
        <taxon>eudicotyledons</taxon>
        <taxon>Gunneridae</taxon>
        <taxon>Pentapetalae</taxon>
        <taxon>rosids</taxon>
        <taxon>malvids</taxon>
        <taxon>Malvales</taxon>
        <taxon>Malvaceae</taxon>
        <taxon>Malvoideae</taxon>
        <taxon>Hibiscus</taxon>
    </lineage>
</organism>
<dbReference type="OrthoDB" id="671439at2759"/>
<dbReference type="FunFam" id="3.30.559.10:FF:000008">
    <property type="entry name" value="Tryptamine hydroxycinnamoyl transferase"/>
    <property type="match status" value="1"/>
</dbReference>
<keyword evidence="2 4" id="KW-0808">Transferase</keyword>
<accession>A0A9W7LY97</accession>
<protein>
    <submittedName>
        <fullName evidence="4">Hydroxycinnamoyl-CoA shikimate/quinate hydroxycinnamoyl transferase</fullName>
    </submittedName>
</protein>
<comment type="caution">
    <text evidence="4">The sequence shown here is derived from an EMBL/GenBank/DDBJ whole genome shotgun (WGS) entry which is preliminary data.</text>
</comment>
<evidence type="ECO:0000256" key="2">
    <source>
        <dbReference type="ARBA" id="ARBA00022679"/>
    </source>
</evidence>
<evidence type="ECO:0000313" key="4">
    <source>
        <dbReference type="EMBL" id="GMI81469.1"/>
    </source>
</evidence>
<dbReference type="PANTHER" id="PTHR31642">
    <property type="entry name" value="TRICHOTHECENE 3-O-ACETYLTRANSFERASE"/>
    <property type="match status" value="1"/>
</dbReference>
<proteinExistence type="inferred from homology"/>
<keyword evidence="3" id="KW-0012">Acyltransferase</keyword>
<dbReference type="AlphaFoldDB" id="A0A9W7LY97"/>
<dbReference type="GO" id="GO:0016747">
    <property type="term" value="F:acyltransferase activity, transferring groups other than amino-acyl groups"/>
    <property type="evidence" value="ECO:0007669"/>
    <property type="project" value="TreeGrafter"/>
</dbReference>